<protein>
    <submittedName>
        <fullName evidence="1">Uncharacterized protein</fullName>
    </submittedName>
</protein>
<accession>A0A1M6BF48</accession>
<sequence length="71" mass="7300">MKINKIENFDLSKFEALEVKGETLKGGFSIALVGGLKEAVGDEGTTNNCNGGNCVAGCGTGQTVNKFICAS</sequence>
<evidence type="ECO:0000313" key="1">
    <source>
        <dbReference type="EMBL" id="SHI47362.1"/>
    </source>
</evidence>
<evidence type="ECO:0000313" key="2">
    <source>
        <dbReference type="Proteomes" id="UP000184488"/>
    </source>
</evidence>
<dbReference type="AlphaFoldDB" id="A0A1M6BF48"/>
<dbReference type="Proteomes" id="UP000184488">
    <property type="component" value="Unassembled WGS sequence"/>
</dbReference>
<dbReference type="EMBL" id="FQZI01000001">
    <property type="protein sequence ID" value="SHI47362.1"/>
    <property type="molecule type" value="Genomic_DNA"/>
</dbReference>
<gene>
    <name evidence="1" type="ORF">SAMN05444363_0722</name>
</gene>
<dbReference type="STRING" id="415425.SAMN05444363_0722"/>
<name>A0A1M6BF48_9FLAO</name>
<keyword evidence="2" id="KW-1185">Reference proteome</keyword>
<reference evidence="2" key="1">
    <citation type="submission" date="2016-11" db="EMBL/GenBank/DDBJ databases">
        <authorList>
            <person name="Varghese N."/>
            <person name="Submissions S."/>
        </authorList>
    </citation>
    <scope>NUCLEOTIDE SEQUENCE [LARGE SCALE GENOMIC DNA]</scope>
    <source>
        <strain evidence="2">DSM 18829</strain>
    </source>
</reference>
<dbReference type="OrthoDB" id="1368663at2"/>
<dbReference type="RefSeq" id="WP_073308640.1">
    <property type="nucleotide sequence ID" value="NZ_FQZI01000001.1"/>
</dbReference>
<organism evidence="1 2">
    <name type="scientific">Flavobacterium terrae</name>
    <dbReference type="NCBI Taxonomy" id="415425"/>
    <lineage>
        <taxon>Bacteria</taxon>
        <taxon>Pseudomonadati</taxon>
        <taxon>Bacteroidota</taxon>
        <taxon>Flavobacteriia</taxon>
        <taxon>Flavobacteriales</taxon>
        <taxon>Flavobacteriaceae</taxon>
        <taxon>Flavobacterium</taxon>
    </lineage>
</organism>
<proteinExistence type="predicted"/>